<proteinExistence type="predicted"/>
<keyword evidence="2" id="KW-1185">Reference proteome</keyword>
<dbReference type="AlphaFoldDB" id="S7Q8J1"/>
<gene>
    <name evidence="1" type="ORF">D623_10025697</name>
</gene>
<organism evidence="1 2">
    <name type="scientific">Myotis brandtii</name>
    <name type="common">Brandt's bat</name>
    <dbReference type="NCBI Taxonomy" id="109478"/>
    <lineage>
        <taxon>Eukaryota</taxon>
        <taxon>Metazoa</taxon>
        <taxon>Chordata</taxon>
        <taxon>Craniata</taxon>
        <taxon>Vertebrata</taxon>
        <taxon>Euteleostomi</taxon>
        <taxon>Mammalia</taxon>
        <taxon>Eutheria</taxon>
        <taxon>Laurasiatheria</taxon>
        <taxon>Chiroptera</taxon>
        <taxon>Yangochiroptera</taxon>
        <taxon>Vespertilionidae</taxon>
        <taxon>Myotis</taxon>
    </lineage>
</organism>
<sequence>MDFNVSLLQHDRLLKLELAYSSQDWHPMGNEAGMSLAAVQLEKPQALSFSVQTLESKYSHLLQFTNLGVLELEV</sequence>
<accession>S7Q8J1</accession>
<reference evidence="1 2" key="1">
    <citation type="journal article" date="2013" name="Nat. Commun.">
        <title>Genome analysis reveals insights into physiology and longevity of the Brandt's bat Myotis brandtii.</title>
        <authorList>
            <person name="Seim I."/>
            <person name="Fang X."/>
            <person name="Xiong Z."/>
            <person name="Lobanov A.V."/>
            <person name="Huang Z."/>
            <person name="Ma S."/>
            <person name="Feng Y."/>
            <person name="Turanov A.A."/>
            <person name="Zhu Y."/>
            <person name="Lenz T.L."/>
            <person name="Gerashchenko M.V."/>
            <person name="Fan D."/>
            <person name="Hee Yim S."/>
            <person name="Yao X."/>
            <person name="Jordan D."/>
            <person name="Xiong Y."/>
            <person name="Ma Y."/>
            <person name="Lyapunov A.N."/>
            <person name="Chen G."/>
            <person name="Kulakova O.I."/>
            <person name="Sun Y."/>
            <person name="Lee S.G."/>
            <person name="Bronson R.T."/>
            <person name="Moskalev A.A."/>
            <person name="Sunyaev S.R."/>
            <person name="Zhang G."/>
            <person name="Krogh A."/>
            <person name="Wang J."/>
            <person name="Gladyshev V.N."/>
        </authorList>
    </citation>
    <scope>NUCLEOTIDE SEQUENCE [LARGE SCALE GENOMIC DNA]</scope>
</reference>
<dbReference type="Proteomes" id="UP000052978">
    <property type="component" value="Unassembled WGS sequence"/>
</dbReference>
<evidence type="ECO:0000313" key="1">
    <source>
        <dbReference type="EMBL" id="EPQ19698.1"/>
    </source>
</evidence>
<evidence type="ECO:0000313" key="2">
    <source>
        <dbReference type="Proteomes" id="UP000052978"/>
    </source>
</evidence>
<protein>
    <submittedName>
        <fullName evidence="1">Uncharacterized protein</fullName>
    </submittedName>
</protein>
<dbReference type="EMBL" id="KE164716">
    <property type="protein sequence ID" value="EPQ19698.1"/>
    <property type="molecule type" value="Genomic_DNA"/>
</dbReference>
<name>S7Q8J1_MYOBR</name>